<dbReference type="Gene3D" id="2.160.10.10">
    <property type="entry name" value="Hexapeptide repeat proteins"/>
    <property type="match status" value="1"/>
</dbReference>
<keyword evidence="1 7" id="KW-0444">Lipid biosynthesis</keyword>
<dbReference type="Pfam" id="PF04613">
    <property type="entry name" value="LpxD"/>
    <property type="match status" value="1"/>
</dbReference>
<keyword evidence="2 7" id="KW-0441">Lipid A biosynthesis</keyword>
<reference evidence="10 11" key="2">
    <citation type="submission" date="2018-11" db="EMBL/GenBank/DDBJ databases">
        <title>Genomic Encyclopedia of Type Strains, Phase IV (KMG-IV): sequencing the most valuable type-strain genomes for metagenomic binning, comparative biology and taxonomic classification.</title>
        <authorList>
            <person name="Goeker M."/>
        </authorList>
    </citation>
    <scope>NUCLEOTIDE SEQUENCE [LARGE SCALE GENOMIC DNA]</scope>
    <source>
        <strain evidence="10 11">DSM 27783</strain>
    </source>
</reference>
<dbReference type="GO" id="GO:0009245">
    <property type="term" value="P:lipid A biosynthetic process"/>
    <property type="evidence" value="ECO:0007669"/>
    <property type="project" value="UniProtKB-UniRule"/>
</dbReference>
<dbReference type="InterPro" id="IPR001451">
    <property type="entry name" value="Hexapep"/>
</dbReference>
<evidence type="ECO:0000313" key="9">
    <source>
        <dbReference type="EMBL" id="QCI29225.1"/>
    </source>
</evidence>
<accession>A0AAJ4RDT5</accession>
<sequence length="316" mass="34485">MKLSEICEKLNLECDIKQDIEIEGINTLQDANKKEISFLENPKYEKYLKDTKAAAVLIRKEDADKLPKDVIALITPEPYLKLALLTRYFVKDPWVDGGYKANESAKIDPSVRIGKGAKIGKNVIIMPNAVIGPNVEIDEGSVIYPNVTIYRDTKIGKNVTIHAGSVIGSDGFGYAHMKTGEHVKIYHLGRVVIEDDVEIGANTTVDRAVFGETKIKKGSKIDNLVQIGHNCEIGEYSILVSQVGLSGSTKLGRNVVMGGQSATAGHLEIAPFTTIAARGGVTKSIKEPGVYSGFPLMPHKTWLKLQGLLSRLLKKS</sequence>
<feature type="active site" description="Proton acceptor" evidence="7">
    <location>
        <position position="229"/>
    </location>
</feature>
<gene>
    <name evidence="7 9" type="primary">lpxD</name>
    <name evidence="9" type="ORF">C6V80_05985</name>
    <name evidence="10" type="ORF">EDC58_0229</name>
</gene>
<dbReference type="CDD" id="cd03352">
    <property type="entry name" value="LbH_LpxD"/>
    <property type="match status" value="1"/>
</dbReference>
<dbReference type="InterPro" id="IPR018357">
    <property type="entry name" value="Hexapep_transf_CS"/>
</dbReference>
<comment type="subunit">
    <text evidence="7">Homotrimer.</text>
</comment>
<evidence type="ECO:0000259" key="8">
    <source>
        <dbReference type="Pfam" id="PF04613"/>
    </source>
</evidence>
<evidence type="ECO:0000313" key="11">
    <source>
        <dbReference type="Proteomes" id="UP000272781"/>
    </source>
</evidence>
<dbReference type="HAMAP" id="MF_00523">
    <property type="entry name" value="LpxD"/>
    <property type="match status" value="1"/>
</dbReference>
<dbReference type="GO" id="GO:0016410">
    <property type="term" value="F:N-acyltransferase activity"/>
    <property type="evidence" value="ECO:0007669"/>
    <property type="project" value="InterPro"/>
</dbReference>
<dbReference type="NCBIfam" id="TIGR01853">
    <property type="entry name" value="lipid_A_lpxD"/>
    <property type="match status" value="1"/>
</dbReference>
<keyword evidence="4 7" id="KW-0677">Repeat</keyword>
<dbReference type="InterPro" id="IPR020573">
    <property type="entry name" value="UDP_GlcNAc_AcTrfase_non-rep"/>
</dbReference>
<reference evidence="9" key="3">
    <citation type="submission" date="2019-06" db="EMBL/GenBank/DDBJ databases">
        <title>A comparative analysis of the Nautiliaceae.</title>
        <authorList>
            <person name="Grosche A."/>
            <person name="Smedile F."/>
            <person name="Vetriani C."/>
        </authorList>
    </citation>
    <scope>NUCLEOTIDE SEQUENCE</scope>
    <source>
        <strain evidence="9">TB6</strain>
    </source>
</reference>
<evidence type="ECO:0000256" key="4">
    <source>
        <dbReference type="ARBA" id="ARBA00022737"/>
    </source>
</evidence>
<dbReference type="PANTHER" id="PTHR43378:SF2">
    <property type="entry name" value="UDP-3-O-ACYLGLUCOSAMINE N-ACYLTRANSFERASE 1, MITOCHONDRIAL-RELATED"/>
    <property type="match status" value="1"/>
</dbReference>
<dbReference type="EMBL" id="CP027432">
    <property type="protein sequence ID" value="QCI29225.1"/>
    <property type="molecule type" value="Genomic_DNA"/>
</dbReference>
<dbReference type="GO" id="GO:0103118">
    <property type="term" value="F:UDP-3-O-[(3R)-3-hydroxyacyl]-glucosamine N-acyltransferase activity"/>
    <property type="evidence" value="ECO:0007669"/>
    <property type="project" value="UniProtKB-EC"/>
</dbReference>
<keyword evidence="12" id="KW-1185">Reference proteome</keyword>
<name>A0AAJ4RDT5_9BACT</name>
<reference evidence="12" key="1">
    <citation type="submission" date="2018-03" db="EMBL/GenBank/DDBJ databases">
        <title>A comparative analysis of the Nautiliaceae.</title>
        <authorList>
            <person name="Grosche A."/>
            <person name="Smedile F."/>
            <person name="Vetriani C."/>
        </authorList>
    </citation>
    <scope>NUCLEOTIDE SEQUENCE [LARGE SCALE GENOMIC DNA]</scope>
    <source>
        <strain evidence="12">TB6</strain>
    </source>
</reference>
<dbReference type="InterPro" id="IPR007691">
    <property type="entry name" value="LpxD"/>
</dbReference>
<dbReference type="InterPro" id="IPR011004">
    <property type="entry name" value="Trimer_LpxA-like_sf"/>
</dbReference>
<evidence type="ECO:0000256" key="2">
    <source>
        <dbReference type="ARBA" id="ARBA00022556"/>
    </source>
</evidence>
<comment type="catalytic activity">
    <reaction evidence="7">
        <text>a UDP-3-O-[(3R)-3-hydroxyacyl]-alpha-D-glucosamine + a (3R)-hydroxyacyl-[ACP] = a UDP-2-N,3-O-bis[(3R)-3-hydroxyacyl]-alpha-D-glucosamine + holo-[ACP] + H(+)</text>
        <dbReference type="Rhea" id="RHEA:53836"/>
        <dbReference type="Rhea" id="RHEA-COMP:9685"/>
        <dbReference type="Rhea" id="RHEA-COMP:9945"/>
        <dbReference type="ChEBI" id="CHEBI:15378"/>
        <dbReference type="ChEBI" id="CHEBI:64479"/>
        <dbReference type="ChEBI" id="CHEBI:78827"/>
        <dbReference type="ChEBI" id="CHEBI:137740"/>
        <dbReference type="ChEBI" id="CHEBI:137748"/>
        <dbReference type="EC" id="2.3.1.191"/>
    </reaction>
</comment>
<dbReference type="AlphaFoldDB" id="A0AAJ4RDT5"/>
<dbReference type="RefSeq" id="WP_123351663.1">
    <property type="nucleotide sequence ID" value="NZ_CP027432.2"/>
</dbReference>
<comment type="function">
    <text evidence="7">Catalyzes the N-acylation of UDP-3-O-acylglucosamine using 3-hydroxyacyl-ACP as the acyl donor. Is involved in the biosynthesis of lipid A, a phosphorylated glycolipid that anchors the lipopolysaccharide to the outer membrane of the cell.</text>
</comment>
<dbReference type="PROSITE" id="PS00101">
    <property type="entry name" value="HEXAPEP_TRANSFERASES"/>
    <property type="match status" value="1"/>
</dbReference>
<evidence type="ECO:0000313" key="12">
    <source>
        <dbReference type="Proteomes" id="UP000298805"/>
    </source>
</evidence>
<evidence type="ECO:0000256" key="5">
    <source>
        <dbReference type="ARBA" id="ARBA00023098"/>
    </source>
</evidence>
<evidence type="ECO:0000256" key="7">
    <source>
        <dbReference type="HAMAP-Rule" id="MF_00523"/>
    </source>
</evidence>
<evidence type="ECO:0000313" key="10">
    <source>
        <dbReference type="EMBL" id="ROR40749.1"/>
    </source>
</evidence>
<dbReference type="SUPFAM" id="SSF51161">
    <property type="entry name" value="Trimeric LpxA-like enzymes"/>
    <property type="match status" value="1"/>
</dbReference>
<dbReference type="Proteomes" id="UP000298805">
    <property type="component" value="Chromosome"/>
</dbReference>
<dbReference type="EC" id="2.3.1.191" evidence="7"/>
<dbReference type="Gene3D" id="3.40.1390.10">
    <property type="entry name" value="MurE/MurF, N-terminal domain"/>
    <property type="match status" value="1"/>
</dbReference>
<feature type="domain" description="UDP-3-O-[3-hydroxymyristoyl] glucosamine N-acyltransferase non-repeat region" evidence="8">
    <location>
        <begin position="19"/>
        <end position="87"/>
    </location>
</feature>
<keyword evidence="3 7" id="KW-0808">Transferase</keyword>
<dbReference type="GO" id="GO:0016020">
    <property type="term" value="C:membrane"/>
    <property type="evidence" value="ECO:0007669"/>
    <property type="project" value="GOC"/>
</dbReference>
<dbReference type="Pfam" id="PF00132">
    <property type="entry name" value="Hexapep"/>
    <property type="match status" value="2"/>
</dbReference>
<evidence type="ECO:0000256" key="1">
    <source>
        <dbReference type="ARBA" id="ARBA00022516"/>
    </source>
</evidence>
<organism evidence="10 11">
    <name type="scientific">Caminibacter pacificus</name>
    <dbReference type="NCBI Taxonomy" id="1424653"/>
    <lineage>
        <taxon>Bacteria</taxon>
        <taxon>Pseudomonadati</taxon>
        <taxon>Campylobacterota</taxon>
        <taxon>Epsilonproteobacteria</taxon>
        <taxon>Nautiliales</taxon>
        <taxon>Nautiliaceae</taxon>
        <taxon>Caminibacter</taxon>
    </lineage>
</organism>
<dbReference type="NCBIfam" id="NF002060">
    <property type="entry name" value="PRK00892.1"/>
    <property type="match status" value="1"/>
</dbReference>
<dbReference type="PANTHER" id="PTHR43378">
    <property type="entry name" value="UDP-3-O-ACYLGLUCOSAMINE N-ACYLTRANSFERASE"/>
    <property type="match status" value="1"/>
</dbReference>
<evidence type="ECO:0000256" key="6">
    <source>
        <dbReference type="ARBA" id="ARBA00023315"/>
    </source>
</evidence>
<dbReference type="Proteomes" id="UP000272781">
    <property type="component" value="Unassembled WGS sequence"/>
</dbReference>
<comment type="similarity">
    <text evidence="7">Belongs to the transferase hexapeptide repeat family. LpxD subfamily.</text>
</comment>
<proteinExistence type="inferred from homology"/>
<keyword evidence="6 7" id="KW-0012">Acyltransferase</keyword>
<protein>
    <recommendedName>
        <fullName evidence="7">UDP-3-O-acylglucosamine N-acyltransferase</fullName>
        <ecNumber evidence="7">2.3.1.191</ecNumber>
    </recommendedName>
</protein>
<dbReference type="EMBL" id="RJVK01000001">
    <property type="protein sequence ID" value="ROR40749.1"/>
    <property type="molecule type" value="Genomic_DNA"/>
</dbReference>
<keyword evidence="5 7" id="KW-0443">Lipid metabolism</keyword>
<evidence type="ECO:0000256" key="3">
    <source>
        <dbReference type="ARBA" id="ARBA00022679"/>
    </source>
</evidence>
<comment type="pathway">
    <text evidence="7">Bacterial outer membrane biogenesis; LPS lipid A biosynthesis.</text>
</comment>